<evidence type="ECO:0000256" key="1">
    <source>
        <dbReference type="ARBA" id="ARBA00007835"/>
    </source>
</evidence>
<dbReference type="eggNOG" id="KOG3774">
    <property type="taxonomic scope" value="Eukaryota"/>
</dbReference>
<feature type="chain" id="PRO_5011331078" description="Phospholipase B-like" evidence="7">
    <location>
        <begin position="21"/>
        <end position="578"/>
    </location>
</feature>
<dbReference type="Gene3D" id="3.60.60.30">
    <property type="match status" value="1"/>
</dbReference>
<dbReference type="Proteomes" id="UP000007799">
    <property type="component" value="Unassembled WGS sequence"/>
</dbReference>
<evidence type="ECO:0000256" key="3">
    <source>
        <dbReference type="ARBA" id="ARBA00022801"/>
    </source>
</evidence>
<dbReference type="GO" id="GO:0009395">
    <property type="term" value="P:phospholipid catabolic process"/>
    <property type="evidence" value="ECO:0007669"/>
    <property type="project" value="TreeGrafter"/>
</dbReference>
<keyword evidence="2 7" id="KW-0732">Signal</keyword>
<comment type="similarity">
    <text evidence="1 7">Belongs to the phospholipase B-like family.</text>
</comment>
<dbReference type="AlphaFoldDB" id="F2UKX6"/>
<dbReference type="FunCoup" id="F2UKX6">
    <property type="interactions" value="108"/>
</dbReference>
<evidence type="ECO:0000256" key="7">
    <source>
        <dbReference type="RuleBase" id="RU364138"/>
    </source>
</evidence>
<keyword evidence="3 7" id="KW-0378">Hydrolase</keyword>
<dbReference type="PANTHER" id="PTHR12370:SF3">
    <property type="entry name" value="PHOSPHOLIPASE B-LIKE 2-RELATED"/>
    <property type="match status" value="1"/>
</dbReference>
<evidence type="ECO:0000256" key="2">
    <source>
        <dbReference type="ARBA" id="ARBA00022729"/>
    </source>
</evidence>
<dbReference type="GeneID" id="16070805"/>
<keyword evidence="5 7" id="KW-0443">Lipid metabolism</keyword>
<evidence type="ECO:0000256" key="5">
    <source>
        <dbReference type="ARBA" id="ARBA00023098"/>
    </source>
</evidence>
<dbReference type="InParanoid" id="F2UKX6"/>
<dbReference type="Pfam" id="PF04916">
    <property type="entry name" value="Phospholip_B"/>
    <property type="match status" value="1"/>
</dbReference>
<dbReference type="RefSeq" id="XP_004990251.1">
    <property type="nucleotide sequence ID" value="XM_004990194.1"/>
</dbReference>
<evidence type="ECO:0000256" key="6">
    <source>
        <dbReference type="ARBA" id="ARBA00023180"/>
    </source>
</evidence>
<dbReference type="OMA" id="WSSYYEM"/>
<dbReference type="PANTHER" id="PTHR12370">
    <property type="entry name" value="PHOSPHOLIPASE B-RELATED"/>
    <property type="match status" value="1"/>
</dbReference>
<dbReference type="KEGG" id="sre:PTSG_12806"/>
<sequence length="578" mass="63796">MMLAALVLVWCLATSGVAHAAAAAAGTQYFSTTVEQGGAFHVSVLSTVPSDMPWGPNEAVRTSYTPSYLQDGWDRLNIATNPAMDDLVAAQAAGYTEGKLTAGSIYNHAVNTGVYGTKLNKNLTDFINTNQAFMLDKIKAAKSLDPSSDEAIYWRHVDIVNAQLLGVCEGYHSTATGADHPMPCLDFLRLNLDGDMEDLEGVYGEQPRTREEMALSASHCSALIKLLPGNTDLYIAQDTWSSFNSMTRIMKRYDFPFTTGGQGHSRVPGSAVAFSSYPGVLFSGDDFYLINSGLAVMETTIGNSNPALNKYIVPQTVLEWLRNIVANRLAHDGPSWDKVYRKYNSGTYNNQNFVLNYNLFTPGKKLQPNTLYMVEQIPGTVVATDVTSKLQEDLYFGSYNTAYDPEIRKLSGADENVELYGSWFTYNMTARARIFRRNHTHVVDMPTMQALMRYNNYKHDPLSSQMDTCHYRGMSNCTPPYTTENTIACRGDLNPKDGVWGLSAFGLRNHVATDSKISSFSTFNATSLPIRAVSGPPSDQVPVFQWSTSPFSDTPHHGMPDAWTFPWVTIGWSTPLSP</sequence>
<name>F2UKX6_SALR5</name>
<dbReference type="EMBL" id="GL832979">
    <property type="protein sequence ID" value="EGD77775.1"/>
    <property type="molecule type" value="Genomic_DNA"/>
</dbReference>
<gene>
    <name evidence="8" type="ORF">PTSG_12806</name>
</gene>
<keyword evidence="9" id="KW-1185">Reference proteome</keyword>
<organism evidence="9">
    <name type="scientific">Salpingoeca rosetta (strain ATCC 50818 / BSB-021)</name>
    <dbReference type="NCBI Taxonomy" id="946362"/>
    <lineage>
        <taxon>Eukaryota</taxon>
        <taxon>Choanoflagellata</taxon>
        <taxon>Craspedida</taxon>
        <taxon>Salpingoecidae</taxon>
        <taxon>Salpingoeca</taxon>
    </lineage>
</organism>
<reference evidence="8" key="1">
    <citation type="submission" date="2009-08" db="EMBL/GenBank/DDBJ databases">
        <title>Annotation of Salpingoeca rosetta.</title>
        <authorList>
            <consortium name="The Broad Institute Genome Sequencing Platform"/>
            <person name="Russ C."/>
            <person name="Cuomo C."/>
            <person name="Burger G."/>
            <person name="Gray M.W."/>
            <person name="Holland P.W.H."/>
            <person name="King N."/>
            <person name="Lang F.B.F."/>
            <person name="Roger A.J."/>
            <person name="Ruiz-Trillo I."/>
            <person name="Young S.K."/>
            <person name="Zeng Q."/>
            <person name="Gargeya S."/>
            <person name="Alvarado L."/>
            <person name="Berlin A."/>
            <person name="Chapman S.B."/>
            <person name="Chen Z."/>
            <person name="Freedman E."/>
            <person name="Gellesch M."/>
            <person name="Goldberg J."/>
            <person name="Griggs A."/>
            <person name="Gujja S."/>
            <person name="Heilman E."/>
            <person name="Heiman D."/>
            <person name="Howarth C."/>
            <person name="Mehta T."/>
            <person name="Neiman D."/>
            <person name="Pearson M."/>
            <person name="Roberts A."/>
            <person name="Saif S."/>
            <person name="Shea T."/>
            <person name="Shenoy N."/>
            <person name="Sisk P."/>
            <person name="Stolte C."/>
            <person name="Sykes S."/>
            <person name="White J."/>
            <person name="Yandava C."/>
            <person name="Haas B."/>
            <person name="Nusbaum C."/>
            <person name="Birren B."/>
        </authorList>
    </citation>
    <scope>NUCLEOTIDE SEQUENCE [LARGE SCALE GENOMIC DNA]</scope>
    <source>
        <strain evidence="8">ATCC 50818</strain>
    </source>
</reference>
<comment type="function">
    <text evidence="7">Putative phospholipase.</text>
</comment>
<evidence type="ECO:0000313" key="9">
    <source>
        <dbReference type="Proteomes" id="UP000007799"/>
    </source>
</evidence>
<keyword evidence="4 7" id="KW-0442">Lipid degradation</keyword>
<dbReference type="InterPro" id="IPR007000">
    <property type="entry name" value="PLipase_B-like"/>
</dbReference>
<proteinExistence type="inferred from homology"/>
<evidence type="ECO:0000313" key="8">
    <source>
        <dbReference type="EMBL" id="EGD77775.1"/>
    </source>
</evidence>
<dbReference type="GO" id="GO:0004620">
    <property type="term" value="F:phospholipase activity"/>
    <property type="evidence" value="ECO:0007669"/>
    <property type="project" value="InterPro"/>
</dbReference>
<dbReference type="EC" id="3.1.1.-" evidence="7"/>
<protein>
    <recommendedName>
        <fullName evidence="7">Phospholipase B-like</fullName>
        <ecNumber evidence="7">3.1.1.-</ecNumber>
    </recommendedName>
</protein>
<dbReference type="GO" id="GO:0005576">
    <property type="term" value="C:extracellular region"/>
    <property type="evidence" value="ECO:0007669"/>
    <property type="project" value="TreeGrafter"/>
</dbReference>
<evidence type="ECO:0000256" key="4">
    <source>
        <dbReference type="ARBA" id="ARBA00022963"/>
    </source>
</evidence>
<accession>F2UKX6</accession>
<dbReference type="OrthoDB" id="443524at2759"/>
<keyword evidence="6" id="KW-0325">Glycoprotein</keyword>
<feature type="signal peptide" evidence="7">
    <location>
        <begin position="1"/>
        <end position="20"/>
    </location>
</feature>